<evidence type="ECO:0000313" key="6">
    <source>
        <dbReference type="EMBL" id="MBR7827848.1"/>
    </source>
</evidence>
<accession>A0A941IK80</accession>
<evidence type="ECO:0000313" key="7">
    <source>
        <dbReference type="Proteomes" id="UP000676325"/>
    </source>
</evidence>
<organism evidence="6 7">
    <name type="scientific">Actinospica acidithermotolerans</name>
    <dbReference type="NCBI Taxonomy" id="2828514"/>
    <lineage>
        <taxon>Bacteria</taxon>
        <taxon>Bacillati</taxon>
        <taxon>Actinomycetota</taxon>
        <taxon>Actinomycetes</taxon>
        <taxon>Catenulisporales</taxon>
        <taxon>Actinospicaceae</taxon>
        <taxon>Actinospica</taxon>
    </lineage>
</organism>
<dbReference type="EMBL" id="JAGSOH010000043">
    <property type="protein sequence ID" value="MBR7827848.1"/>
    <property type="molecule type" value="Genomic_DNA"/>
</dbReference>
<feature type="compositionally biased region" description="Basic and acidic residues" evidence="4">
    <location>
        <begin position="308"/>
        <end position="326"/>
    </location>
</feature>
<dbReference type="InterPro" id="IPR029062">
    <property type="entry name" value="Class_I_gatase-like"/>
</dbReference>
<dbReference type="GO" id="GO:0003700">
    <property type="term" value="F:DNA-binding transcription factor activity"/>
    <property type="evidence" value="ECO:0007669"/>
    <property type="project" value="InterPro"/>
</dbReference>
<evidence type="ECO:0000259" key="5">
    <source>
        <dbReference type="PROSITE" id="PS01124"/>
    </source>
</evidence>
<reference evidence="6" key="1">
    <citation type="submission" date="2021-04" db="EMBL/GenBank/DDBJ databases">
        <title>Genome based classification of Actinospica acidithermotolerans sp. nov., an actinobacterium isolated from an Indonesian hot spring.</title>
        <authorList>
            <person name="Kusuma A.B."/>
            <person name="Putra K.E."/>
            <person name="Nafisah S."/>
            <person name="Loh J."/>
            <person name="Nouioui I."/>
            <person name="Goodfellow M."/>
        </authorList>
    </citation>
    <scope>NUCLEOTIDE SEQUENCE</scope>
    <source>
        <strain evidence="6">MGRD01-02</strain>
    </source>
</reference>
<dbReference type="RefSeq" id="WP_212518990.1">
    <property type="nucleotide sequence ID" value="NZ_JAGSOH010000043.1"/>
</dbReference>
<comment type="caution">
    <text evidence="6">The sequence shown here is derived from an EMBL/GenBank/DDBJ whole genome shotgun (WGS) entry which is preliminary data.</text>
</comment>
<evidence type="ECO:0000256" key="1">
    <source>
        <dbReference type="ARBA" id="ARBA00023015"/>
    </source>
</evidence>
<dbReference type="SUPFAM" id="SSF52317">
    <property type="entry name" value="Class I glutamine amidotransferase-like"/>
    <property type="match status" value="1"/>
</dbReference>
<feature type="domain" description="HTH araC/xylS-type" evidence="5">
    <location>
        <begin position="214"/>
        <end position="311"/>
    </location>
</feature>
<keyword evidence="1" id="KW-0805">Transcription regulation</keyword>
<evidence type="ECO:0000256" key="3">
    <source>
        <dbReference type="ARBA" id="ARBA00023163"/>
    </source>
</evidence>
<dbReference type="AlphaFoldDB" id="A0A941IK80"/>
<feature type="region of interest" description="Disordered" evidence="4">
    <location>
        <begin position="308"/>
        <end position="345"/>
    </location>
</feature>
<dbReference type="InterPro" id="IPR052158">
    <property type="entry name" value="INH-QAR"/>
</dbReference>
<dbReference type="CDD" id="cd03137">
    <property type="entry name" value="GATase1_AraC_1"/>
    <property type="match status" value="1"/>
</dbReference>
<proteinExistence type="predicted"/>
<dbReference type="Proteomes" id="UP000676325">
    <property type="component" value="Unassembled WGS sequence"/>
</dbReference>
<dbReference type="PROSITE" id="PS01124">
    <property type="entry name" value="HTH_ARAC_FAMILY_2"/>
    <property type="match status" value="1"/>
</dbReference>
<dbReference type="InterPro" id="IPR009057">
    <property type="entry name" value="Homeodomain-like_sf"/>
</dbReference>
<dbReference type="PANTHER" id="PTHR43130:SF3">
    <property type="entry name" value="HTH-TYPE TRANSCRIPTIONAL REGULATOR RV1931C"/>
    <property type="match status" value="1"/>
</dbReference>
<sequence>MTHRVGIVVFDGATMLDISGPTEVLHLAGRLAAPYELVMVSPGGGRVTTSSGLALTGAVPAADAGRLDTVVVVGGDRLAERPPEPELLDAVRTVAATAGRVASVCTGAFVLAELGLLDGRRAATHWRHAASLARRYPRVRVEPDAIHVRDGRYVTSAGISAGIDLSLALVEEDHGPDAARSVARELVVFMQRPGGQSQFSTAISTPPVRSGLLRPLVEAVLADPAADHTLTAMAARAAVSPRHLTRLFRSELGTTPARWLERVRLDRAQQLLLDGHSVTAAAHISGLGSDETLRRAFARHLNTTPTEFRARFETTTRRSPEPERPRLPQGPGSWSPGARGQGAAT</sequence>
<dbReference type="PANTHER" id="PTHR43130">
    <property type="entry name" value="ARAC-FAMILY TRANSCRIPTIONAL REGULATOR"/>
    <property type="match status" value="1"/>
</dbReference>
<evidence type="ECO:0000256" key="2">
    <source>
        <dbReference type="ARBA" id="ARBA00023125"/>
    </source>
</evidence>
<evidence type="ECO:0000256" key="4">
    <source>
        <dbReference type="SAM" id="MobiDB-lite"/>
    </source>
</evidence>
<gene>
    <name evidence="6" type="ORF">KDK95_16130</name>
</gene>
<dbReference type="InterPro" id="IPR018060">
    <property type="entry name" value="HTH_AraC"/>
</dbReference>
<dbReference type="Gene3D" id="3.40.50.880">
    <property type="match status" value="1"/>
</dbReference>
<protein>
    <submittedName>
        <fullName evidence="6">GlxA family transcriptional regulator</fullName>
    </submittedName>
</protein>
<dbReference type="Pfam" id="PF12833">
    <property type="entry name" value="HTH_18"/>
    <property type="match status" value="1"/>
</dbReference>
<dbReference type="GO" id="GO:0043565">
    <property type="term" value="F:sequence-specific DNA binding"/>
    <property type="evidence" value="ECO:0007669"/>
    <property type="project" value="InterPro"/>
</dbReference>
<dbReference type="Gene3D" id="1.10.10.60">
    <property type="entry name" value="Homeodomain-like"/>
    <property type="match status" value="1"/>
</dbReference>
<dbReference type="InterPro" id="IPR018062">
    <property type="entry name" value="HTH_AraC-typ_CS"/>
</dbReference>
<keyword evidence="7" id="KW-1185">Reference proteome</keyword>
<name>A0A941IK80_9ACTN</name>
<dbReference type="SUPFAM" id="SSF46689">
    <property type="entry name" value="Homeodomain-like"/>
    <property type="match status" value="2"/>
</dbReference>
<dbReference type="SMART" id="SM00342">
    <property type="entry name" value="HTH_ARAC"/>
    <property type="match status" value="1"/>
</dbReference>
<dbReference type="PROSITE" id="PS00041">
    <property type="entry name" value="HTH_ARAC_FAMILY_1"/>
    <property type="match status" value="1"/>
</dbReference>
<dbReference type="InterPro" id="IPR002818">
    <property type="entry name" value="DJ-1/PfpI"/>
</dbReference>
<keyword evidence="3" id="KW-0804">Transcription</keyword>
<dbReference type="Pfam" id="PF01965">
    <property type="entry name" value="DJ-1_PfpI"/>
    <property type="match status" value="1"/>
</dbReference>
<keyword evidence="2" id="KW-0238">DNA-binding</keyword>